<dbReference type="InterPro" id="IPR010496">
    <property type="entry name" value="AL/BT2_dom"/>
</dbReference>
<gene>
    <name evidence="3" type="ORF">ACFFI0_23995</name>
</gene>
<keyword evidence="1" id="KW-0732">Signal</keyword>
<evidence type="ECO:0000259" key="2">
    <source>
        <dbReference type="Pfam" id="PF06439"/>
    </source>
</evidence>
<dbReference type="Gene3D" id="2.60.120.560">
    <property type="entry name" value="Exo-inulinase, domain 1"/>
    <property type="match status" value="1"/>
</dbReference>
<protein>
    <submittedName>
        <fullName evidence="3">DUF1080 domain-containing protein</fullName>
    </submittedName>
</protein>
<evidence type="ECO:0000256" key="1">
    <source>
        <dbReference type="SAM" id="SignalP"/>
    </source>
</evidence>
<name>A0ABV6HRQ8_9SPHI</name>
<proteinExistence type="predicted"/>
<feature type="chain" id="PRO_5047380663" evidence="1">
    <location>
        <begin position="28"/>
        <end position="261"/>
    </location>
</feature>
<feature type="domain" description="3-keto-alpha-glucoside-1,2-lyase/3-keto-2-hydroxy-glucal hydratase" evidence="2">
    <location>
        <begin position="45"/>
        <end position="258"/>
    </location>
</feature>
<organism evidence="3 4">
    <name type="scientific">Olivibacter oleidegradans</name>
    <dbReference type="NCBI Taxonomy" id="760123"/>
    <lineage>
        <taxon>Bacteria</taxon>
        <taxon>Pseudomonadati</taxon>
        <taxon>Bacteroidota</taxon>
        <taxon>Sphingobacteriia</taxon>
        <taxon>Sphingobacteriales</taxon>
        <taxon>Sphingobacteriaceae</taxon>
        <taxon>Olivibacter</taxon>
    </lineage>
</organism>
<evidence type="ECO:0000313" key="4">
    <source>
        <dbReference type="Proteomes" id="UP001589774"/>
    </source>
</evidence>
<accession>A0ABV6HRQ8</accession>
<evidence type="ECO:0000313" key="3">
    <source>
        <dbReference type="EMBL" id="MFC0321401.1"/>
    </source>
</evidence>
<dbReference type="Pfam" id="PF06439">
    <property type="entry name" value="3keto-disac_hyd"/>
    <property type="match status" value="1"/>
</dbReference>
<dbReference type="Proteomes" id="UP001589774">
    <property type="component" value="Unassembled WGS sequence"/>
</dbReference>
<dbReference type="EMBL" id="JBHLWO010000005">
    <property type="protein sequence ID" value="MFC0321401.1"/>
    <property type="molecule type" value="Genomic_DNA"/>
</dbReference>
<sequence length="261" mass="29295">MEKIIKKRFERDLIACLLLILPFGACSQSTSESNNSHQASADGEYVLMFDGQTLRGWEGDTSYWRVEDGKIIGERKATDEPLKRNTFLIWKGGQPADFDLTLQYKISDAGNSGINYRSEQLEDTPFALKGYQADIDGKNNYTGQLYEERKRTTLAYRGQVVEVPDANGGEVKNNAWTGLMVKGTLGEDAKLRAAIKANDWNTCRIVAKGNSLQHYINGVLMSEVLDNDGKNRRDAGFIGVQIHVGPPMRVEFRDMKLKILH</sequence>
<reference evidence="3 4" key="1">
    <citation type="submission" date="2024-09" db="EMBL/GenBank/DDBJ databases">
        <authorList>
            <person name="Sun Q."/>
            <person name="Mori K."/>
        </authorList>
    </citation>
    <scope>NUCLEOTIDE SEQUENCE [LARGE SCALE GENOMIC DNA]</scope>
    <source>
        <strain evidence="3 4">CCM 7765</strain>
    </source>
</reference>
<dbReference type="RefSeq" id="WP_130858158.1">
    <property type="nucleotide sequence ID" value="NZ_JBHLWO010000005.1"/>
</dbReference>
<comment type="caution">
    <text evidence="3">The sequence shown here is derived from an EMBL/GenBank/DDBJ whole genome shotgun (WGS) entry which is preliminary data.</text>
</comment>
<feature type="signal peptide" evidence="1">
    <location>
        <begin position="1"/>
        <end position="27"/>
    </location>
</feature>
<keyword evidence="4" id="KW-1185">Reference proteome</keyword>